<comment type="similarity">
    <text evidence="4">Belongs to the P4HA family.</text>
</comment>
<dbReference type="SMART" id="SM00702">
    <property type="entry name" value="P4Hc"/>
    <property type="match status" value="1"/>
</dbReference>
<comment type="function">
    <text evidence="2">Catalyzes the post-translational formation of 4-hydroxyproline in -Xaa-Pro-Gly- sequences in collagens and other proteins.</text>
</comment>
<dbReference type="EMBL" id="GBXI01017272">
    <property type="protein sequence ID" value="JAC97019.1"/>
    <property type="molecule type" value="Transcribed_RNA"/>
</dbReference>
<dbReference type="GO" id="GO:0004656">
    <property type="term" value="F:procollagen-proline 4-dioxygenase activity"/>
    <property type="evidence" value="ECO:0007669"/>
    <property type="project" value="UniProtKB-EC"/>
</dbReference>
<dbReference type="GO" id="GO:0005788">
    <property type="term" value="C:endoplasmic reticulum lumen"/>
    <property type="evidence" value="ECO:0007669"/>
    <property type="project" value="UniProtKB-SubCell"/>
</dbReference>
<dbReference type="Gene3D" id="2.60.120.620">
    <property type="entry name" value="q2cbj1_9rhob like domain"/>
    <property type="match status" value="1"/>
</dbReference>
<evidence type="ECO:0000256" key="12">
    <source>
        <dbReference type="ARBA" id="ARBA00023180"/>
    </source>
</evidence>
<keyword evidence="8" id="KW-0847">Vitamin C</keyword>
<dbReference type="GO" id="GO:0031418">
    <property type="term" value="F:L-ascorbic acid binding"/>
    <property type="evidence" value="ECO:0007669"/>
    <property type="project" value="UniProtKB-KW"/>
</dbReference>
<dbReference type="PROSITE" id="PS51471">
    <property type="entry name" value="FE2OG_OXY"/>
    <property type="match status" value="1"/>
</dbReference>
<evidence type="ECO:0000256" key="8">
    <source>
        <dbReference type="ARBA" id="ARBA00022896"/>
    </source>
</evidence>
<dbReference type="InterPro" id="IPR011990">
    <property type="entry name" value="TPR-like_helical_dom_sf"/>
</dbReference>
<accession>A0A0A1WEX2</accession>
<keyword evidence="9" id="KW-0223">Dioxygenase</keyword>
<dbReference type="Pfam" id="PF08336">
    <property type="entry name" value="P4Ha_N"/>
    <property type="match status" value="1"/>
</dbReference>
<comment type="subcellular location">
    <subcellularLocation>
        <location evidence="3">Endoplasmic reticulum lumen</location>
    </subcellularLocation>
</comment>
<gene>
    <name evidence="15" type="primary">P4HA1</name>
    <name evidence="15" type="ORF">g.12006</name>
</gene>
<keyword evidence="6" id="KW-0479">Metal-binding</keyword>
<evidence type="ECO:0000256" key="5">
    <source>
        <dbReference type="ARBA" id="ARBA00012269"/>
    </source>
</evidence>
<evidence type="ECO:0000256" key="7">
    <source>
        <dbReference type="ARBA" id="ARBA00022824"/>
    </source>
</evidence>
<feature type="compositionally biased region" description="Acidic residues" evidence="13">
    <location>
        <begin position="275"/>
        <end position="286"/>
    </location>
</feature>
<evidence type="ECO:0000256" key="10">
    <source>
        <dbReference type="ARBA" id="ARBA00023002"/>
    </source>
</evidence>
<dbReference type="InterPro" id="IPR045054">
    <property type="entry name" value="P4HA-like"/>
</dbReference>
<dbReference type="PANTHER" id="PTHR10869">
    <property type="entry name" value="PROLYL 4-HYDROXYLASE ALPHA SUBUNIT"/>
    <property type="match status" value="1"/>
</dbReference>
<dbReference type="InterPro" id="IPR013547">
    <property type="entry name" value="P4H_N"/>
</dbReference>
<name>A0A0A1WEX2_ZEUCU</name>
<feature type="region of interest" description="Disordered" evidence="13">
    <location>
        <begin position="247"/>
        <end position="286"/>
    </location>
</feature>
<evidence type="ECO:0000313" key="15">
    <source>
        <dbReference type="EMBL" id="JAC97019.1"/>
    </source>
</evidence>
<evidence type="ECO:0000256" key="2">
    <source>
        <dbReference type="ARBA" id="ARBA00002035"/>
    </source>
</evidence>
<organism evidence="15">
    <name type="scientific">Zeugodacus cucurbitae</name>
    <name type="common">Melon fruit fly</name>
    <name type="synonym">Bactrocera cucurbitae</name>
    <dbReference type="NCBI Taxonomy" id="28588"/>
    <lineage>
        <taxon>Eukaryota</taxon>
        <taxon>Metazoa</taxon>
        <taxon>Ecdysozoa</taxon>
        <taxon>Arthropoda</taxon>
        <taxon>Hexapoda</taxon>
        <taxon>Insecta</taxon>
        <taxon>Pterygota</taxon>
        <taxon>Neoptera</taxon>
        <taxon>Endopterygota</taxon>
        <taxon>Diptera</taxon>
        <taxon>Brachycera</taxon>
        <taxon>Muscomorpha</taxon>
        <taxon>Tephritoidea</taxon>
        <taxon>Tephritidae</taxon>
        <taxon>Zeugodacus</taxon>
        <taxon>Zeugodacus</taxon>
    </lineage>
</organism>
<dbReference type="InterPro" id="IPR006620">
    <property type="entry name" value="Pro_4_hyd_alph"/>
</dbReference>
<dbReference type="SUPFAM" id="SSF48452">
    <property type="entry name" value="TPR-like"/>
    <property type="match status" value="1"/>
</dbReference>
<keyword evidence="7" id="KW-0256">Endoplasmic reticulum</keyword>
<evidence type="ECO:0000256" key="13">
    <source>
        <dbReference type="SAM" id="MobiDB-lite"/>
    </source>
</evidence>
<keyword evidence="11" id="KW-0408">Iron</keyword>
<evidence type="ECO:0000256" key="4">
    <source>
        <dbReference type="ARBA" id="ARBA00006511"/>
    </source>
</evidence>
<proteinExistence type="inferred from homology"/>
<dbReference type="EC" id="1.14.11.2" evidence="5"/>
<keyword evidence="12" id="KW-0325">Glycoprotein</keyword>
<sequence length="699" mass="80417">MTSPVQLRVITKRKPKCNGKISRLALLFIALWTVTCHAEYFSSTDSIPMLAIAEGELIQWYREYFEAQAVDFADYRNFIKRVKEEHNLALEDPEAYLSNPINAYKLIKRTVIDWGIITENVRNNTNLQALAANFTTLTAETSLPDVNELRGATKGLGRLQTMYNLSTADLAEGYINDIYYGSELSLNDCFEIGSSLFENMEYPLAKEWLQFVLKLMNDEKENSIRFTNTGNNIDDKESTEDKLISEEIEGSGKENENLSEQNDADEAEAKKSEGEHDDDDDYEYEDNEADSDYYENENENDVDDNLVELDDLIYEPRYGVFAPLQLYELDEYGNLVNESDSKEINNESDHKATLKSSTENYAFNNTNETTHTAYEKDPITEKILLETLEYLALASYELGQQDEMQQYIDEILDINPEHVFKDLSVYMHTKEAERNPTYSDTLTDLQNFEWFANYSRLCQGKQVEQKELHQLKCKLDARNHPLFILAPLQIEELNADPEIVVYHGLLNDKHVEDILEQAEAYMFRSSVGGMNTYKVRDVRVSQQTWLTYHSPTLQYIYRTVSAISGFDLSNAEDMQVANYGIGGQYDPHHDYFADYDPSVKSAWIGNRIATHLFFTSDVEQGGYTVFPLLNVYARPVKGSMVMWRNLHKSLDPDKRTLHAGCPVLKGTKRICNVWVHSGYQEFSHPCDLVRDDYKSAHIE</sequence>
<comment type="cofactor">
    <cofactor evidence="1">
        <name>L-ascorbate</name>
        <dbReference type="ChEBI" id="CHEBI:38290"/>
    </cofactor>
</comment>
<dbReference type="GO" id="GO:0005506">
    <property type="term" value="F:iron ion binding"/>
    <property type="evidence" value="ECO:0007669"/>
    <property type="project" value="InterPro"/>
</dbReference>
<dbReference type="AlphaFoldDB" id="A0A0A1WEX2"/>
<dbReference type="Gene3D" id="6.10.140.1460">
    <property type="match status" value="1"/>
</dbReference>
<dbReference type="InterPro" id="IPR044862">
    <property type="entry name" value="Pro_4_hyd_alph_FE2OG_OXY"/>
</dbReference>
<evidence type="ECO:0000259" key="14">
    <source>
        <dbReference type="PROSITE" id="PS51471"/>
    </source>
</evidence>
<keyword evidence="10" id="KW-0560">Oxidoreductase</keyword>
<dbReference type="PANTHER" id="PTHR10869:SF244">
    <property type="entry name" value="PROLYL 4-HYDROXYLASE SUBUNIT ALPHA-2"/>
    <property type="match status" value="1"/>
</dbReference>
<dbReference type="Gene3D" id="1.25.40.10">
    <property type="entry name" value="Tetratricopeptide repeat domain"/>
    <property type="match status" value="1"/>
</dbReference>
<evidence type="ECO:0000256" key="6">
    <source>
        <dbReference type="ARBA" id="ARBA00022723"/>
    </source>
</evidence>
<protein>
    <recommendedName>
        <fullName evidence="5">procollagen-proline 4-dioxygenase</fullName>
        <ecNumber evidence="5">1.14.11.2</ecNumber>
    </recommendedName>
</protein>
<dbReference type="Pfam" id="PF13640">
    <property type="entry name" value="2OG-FeII_Oxy_3"/>
    <property type="match status" value="1"/>
</dbReference>
<reference evidence="15" key="1">
    <citation type="submission" date="2014-11" db="EMBL/GenBank/DDBJ databases">
        <authorList>
            <person name="Geib S."/>
        </authorList>
    </citation>
    <scope>NUCLEOTIDE SEQUENCE</scope>
</reference>
<evidence type="ECO:0000256" key="11">
    <source>
        <dbReference type="ARBA" id="ARBA00023004"/>
    </source>
</evidence>
<evidence type="ECO:0000256" key="1">
    <source>
        <dbReference type="ARBA" id="ARBA00001961"/>
    </source>
</evidence>
<reference evidence="15" key="2">
    <citation type="journal article" date="2015" name="Gigascience">
        <title>Reconstructing a comprehensive transcriptome assembly of a white-pupal translocated strain of the pest fruit fly Bactrocera cucurbitae.</title>
        <authorList>
            <person name="Sim S.B."/>
            <person name="Calla B."/>
            <person name="Hall B."/>
            <person name="DeRego T."/>
            <person name="Geib S.M."/>
        </authorList>
    </citation>
    <scope>NUCLEOTIDE SEQUENCE</scope>
</reference>
<evidence type="ECO:0000256" key="3">
    <source>
        <dbReference type="ARBA" id="ARBA00004319"/>
    </source>
</evidence>
<feature type="compositionally biased region" description="Basic and acidic residues" evidence="13">
    <location>
        <begin position="247"/>
        <end position="256"/>
    </location>
</feature>
<evidence type="ECO:0000256" key="9">
    <source>
        <dbReference type="ARBA" id="ARBA00022964"/>
    </source>
</evidence>
<feature type="domain" description="Fe2OG dioxygenase" evidence="14">
    <location>
        <begin position="570"/>
        <end position="677"/>
    </location>
</feature>
<dbReference type="InterPro" id="IPR005123">
    <property type="entry name" value="Oxoglu/Fe-dep_dioxygenase_dom"/>
</dbReference>